<evidence type="ECO:0000256" key="1">
    <source>
        <dbReference type="ARBA" id="ARBA00006252"/>
    </source>
</evidence>
<organism evidence="4 5">
    <name type="scientific">Luteipulveratus mongoliensis</name>
    <dbReference type="NCBI Taxonomy" id="571913"/>
    <lineage>
        <taxon>Bacteria</taxon>
        <taxon>Bacillati</taxon>
        <taxon>Actinomycetota</taxon>
        <taxon>Actinomycetes</taxon>
        <taxon>Micrococcales</taxon>
        <taxon>Dermacoccaceae</taxon>
        <taxon>Luteipulveratus</taxon>
    </lineage>
</organism>
<accession>A0A0K1JEJ4</accession>
<evidence type="ECO:0000313" key="5">
    <source>
        <dbReference type="Proteomes" id="UP000066480"/>
    </source>
</evidence>
<dbReference type="Pfam" id="PF02525">
    <property type="entry name" value="Flavodoxin_2"/>
    <property type="match status" value="1"/>
</dbReference>
<dbReference type="OrthoDB" id="9798454at2"/>
<dbReference type="GO" id="GO:0003955">
    <property type="term" value="F:NAD(P)H dehydrogenase (quinone) activity"/>
    <property type="evidence" value="ECO:0007669"/>
    <property type="project" value="TreeGrafter"/>
</dbReference>
<dbReference type="AlphaFoldDB" id="A0A0K1JEJ4"/>
<dbReference type="STRING" id="571913.VV02_03355"/>
<protein>
    <recommendedName>
        <fullName evidence="3">Flavodoxin-like fold domain-containing protein</fullName>
    </recommendedName>
</protein>
<feature type="domain" description="Flavodoxin-like fold" evidence="3">
    <location>
        <begin position="3"/>
        <end position="199"/>
    </location>
</feature>
<dbReference type="Proteomes" id="UP000066480">
    <property type="component" value="Chromosome"/>
</dbReference>
<comment type="similarity">
    <text evidence="1">Belongs to the NAD(P)H dehydrogenase (quinone) family.</text>
</comment>
<dbReference type="InterPro" id="IPR029039">
    <property type="entry name" value="Flavoprotein-like_sf"/>
</dbReference>
<sequence>MDRILWISAHPDPKSLTASLRSAALEHLRGRGHRVVESDLYAMGWNPVLSDADFEQPDTAVPLVSRQKAATLEGTLSEDIRREQAKVRETDTVVLQFPLWWYGAPAILKGWFDRVLTSGFAFWLRDPATGRVRKYGDGGLVGRRVLTVVAAGDRSTSLGPRGISGPLEDVLWPLLHGTVHYTGMQPLRPHLIARSDRLDGSAFEAEKRCLLDRLDGLDTEEPIPYRTMHDGEYDRESRLIDHLAPGESGLAIHRRAAG</sequence>
<evidence type="ECO:0000313" key="4">
    <source>
        <dbReference type="EMBL" id="AKU15126.1"/>
    </source>
</evidence>
<dbReference type="EMBL" id="CP011112">
    <property type="protein sequence ID" value="AKU15126.1"/>
    <property type="molecule type" value="Genomic_DNA"/>
</dbReference>
<dbReference type="SUPFAM" id="SSF52218">
    <property type="entry name" value="Flavoproteins"/>
    <property type="match status" value="1"/>
</dbReference>
<evidence type="ECO:0000259" key="3">
    <source>
        <dbReference type="Pfam" id="PF02525"/>
    </source>
</evidence>
<reference evidence="4 5" key="1">
    <citation type="submission" date="2015-03" db="EMBL/GenBank/DDBJ databases">
        <title>Luteipulveratus halotolerans sp. nov., a novel actinobacterium (Dermacoccaceae) from Sarawak, Malaysia.</title>
        <authorList>
            <person name="Juboi H."/>
            <person name="Basik A."/>
            <person name="Shamsul S.S."/>
            <person name="Arnold P."/>
            <person name="Schmitt E.K."/>
            <person name="Sanglier J.-J."/>
            <person name="Yeo T."/>
        </authorList>
    </citation>
    <scope>NUCLEOTIDE SEQUENCE [LARGE SCALE GENOMIC DNA]</scope>
    <source>
        <strain evidence="4 5">MN07-A0370</strain>
    </source>
</reference>
<dbReference type="InterPro" id="IPR003680">
    <property type="entry name" value="Flavodoxin_fold"/>
</dbReference>
<dbReference type="KEGG" id="lmoi:VV02_03355"/>
<dbReference type="PANTHER" id="PTHR10204:SF34">
    <property type="entry name" value="NAD(P)H DEHYDROGENASE [QUINONE] 1 ISOFORM 1"/>
    <property type="match status" value="1"/>
</dbReference>
<dbReference type="PANTHER" id="PTHR10204">
    <property type="entry name" value="NAD P H OXIDOREDUCTASE-RELATED"/>
    <property type="match status" value="1"/>
</dbReference>
<dbReference type="Gene3D" id="3.40.50.360">
    <property type="match status" value="1"/>
</dbReference>
<keyword evidence="2" id="KW-0560">Oxidoreductase</keyword>
<dbReference type="InterPro" id="IPR051545">
    <property type="entry name" value="NAD(P)H_dehydrogenase_qn"/>
</dbReference>
<proteinExistence type="inferred from homology"/>
<gene>
    <name evidence="4" type="ORF">VV02_03355</name>
</gene>
<dbReference type="PATRIC" id="fig|571913.6.peg.686"/>
<keyword evidence="5" id="KW-1185">Reference proteome</keyword>
<dbReference type="GO" id="GO:0005829">
    <property type="term" value="C:cytosol"/>
    <property type="evidence" value="ECO:0007669"/>
    <property type="project" value="TreeGrafter"/>
</dbReference>
<name>A0A0K1JEJ4_9MICO</name>
<dbReference type="RefSeq" id="WP_052589814.1">
    <property type="nucleotide sequence ID" value="NZ_CP011112.1"/>
</dbReference>
<evidence type="ECO:0000256" key="2">
    <source>
        <dbReference type="ARBA" id="ARBA00023002"/>
    </source>
</evidence>